<evidence type="ECO:0000313" key="9">
    <source>
        <dbReference type="Proteomes" id="UP000193409"/>
    </source>
</evidence>
<feature type="active site" evidence="5">
    <location>
        <position position="253"/>
    </location>
</feature>
<dbReference type="SUPFAM" id="SSF53720">
    <property type="entry name" value="ALDH-like"/>
    <property type="match status" value="1"/>
</dbReference>
<dbReference type="PROSITE" id="PS00687">
    <property type="entry name" value="ALDEHYDE_DEHYDR_GLU"/>
    <property type="match status" value="1"/>
</dbReference>
<dbReference type="PANTHER" id="PTHR42804">
    <property type="entry name" value="ALDEHYDE DEHYDROGENASE"/>
    <property type="match status" value="1"/>
</dbReference>
<dbReference type="Pfam" id="PF00171">
    <property type="entry name" value="Aldedh"/>
    <property type="match status" value="1"/>
</dbReference>
<gene>
    <name evidence="8" type="primary">ald_2</name>
    <name evidence="8" type="ORF">PSA7680_03128</name>
</gene>
<keyword evidence="2 6" id="KW-0560">Oxidoreductase</keyword>
<dbReference type="Gene3D" id="3.40.605.10">
    <property type="entry name" value="Aldehyde Dehydrogenase, Chain A, domain 1"/>
    <property type="match status" value="1"/>
</dbReference>
<dbReference type="InterPro" id="IPR016160">
    <property type="entry name" value="Ald_DH_CS_CYS"/>
</dbReference>
<dbReference type="AlphaFoldDB" id="A0A1Y5TG40"/>
<evidence type="ECO:0000256" key="2">
    <source>
        <dbReference type="ARBA" id="ARBA00023002"/>
    </source>
</evidence>
<evidence type="ECO:0000256" key="5">
    <source>
        <dbReference type="PROSITE-ProRule" id="PRU10007"/>
    </source>
</evidence>
<sequence length="481" mass="50055">MPARLPRPPCTLVHPAAADWHDAPGFALVDPATEATVGEIPVCDATTVEAAVRRAAALSRQLALGERGLDPLAILEALIGEIAARHDAFAEAIAREMGAPLDFSRDKQVGTALSHLRTILKAARESAAELATPPGQDSHFVRYEPLGVAALITPWNWPLNQVALKVGAALAAGCTMILKPSEHATRSALLFAECMEAAGAPEGLFALLPGDGTTGAALAAHPGVDVISFTGSTGVGRAIASAAGANLTPCLLELGGKSANILFADCDVPTAVAQGVAHCFRNAGQSCNAASRMLVAREIYQEVCARAAAEAETYRFDAPLKPGSHQGPLVNRAQFDHVQAVIRRAQAEGARLLTGGPGRADGKDIGFYPRPTVFADVTPAMALFHEEAFGPVLAITPFDSEAEAVALANESAYGLAGYIQTADRARAMRVARRLAVGMVQVNGRSRIEGAPFGGRKASGYGREAGLWGIRAFQAVKSISGI</sequence>
<keyword evidence="9" id="KW-1185">Reference proteome</keyword>
<dbReference type="Proteomes" id="UP000193409">
    <property type="component" value="Unassembled WGS sequence"/>
</dbReference>
<accession>A0A1Y5TG40</accession>
<dbReference type="GO" id="GO:0004029">
    <property type="term" value="F:aldehyde dehydrogenase (NAD+) activity"/>
    <property type="evidence" value="ECO:0007669"/>
    <property type="project" value="UniProtKB-EC"/>
</dbReference>
<dbReference type="EC" id="1.2.1.3" evidence="3"/>
<dbReference type="EMBL" id="FWFQ01000027">
    <property type="protein sequence ID" value="SLN59617.1"/>
    <property type="molecule type" value="Genomic_DNA"/>
</dbReference>
<dbReference type="InterPro" id="IPR016162">
    <property type="entry name" value="Ald_DH_N"/>
</dbReference>
<reference evidence="8 9" key="1">
    <citation type="submission" date="2017-03" db="EMBL/GenBank/DDBJ databases">
        <authorList>
            <person name="Afonso C.L."/>
            <person name="Miller P.J."/>
            <person name="Scott M.A."/>
            <person name="Spackman E."/>
            <person name="Goraichik I."/>
            <person name="Dimitrov K.M."/>
            <person name="Suarez D.L."/>
            <person name="Swayne D.E."/>
        </authorList>
    </citation>
    <scope>NUCLEOTIDE SEQUENCE [LARGE SCALE GENOMIC DNA]</scope>
    <source>
        <strain evidence="8 9">CECT 7680</strain>
    </source>
</reference>
<comment type="catalytic activity">
    <reaction evidence="4">
        <text>an aldehyde + NAD(+) + H2O = a carboxylate + NADH + 2 H(+)</text>
        <dbReference type="Rhea" id="RHEA:16185"/>
        <dbReference type="ChEBI" id="CHEBI:15377"/>
        <dbReference type="ChEBI" id="CHEBI:15378"/>
        <dbReference type="ChEBI" id="CHEBI:17478"/>
        <dbReference type="ChEBI" id="CHEBI:29067"/>
        <dbReference type="ChEBI" id="CHEBI:57540"/>
        <dbReference type="ChEBI" id="CHEBI:57945"/>
        <dbReference type="EC" id="1.2.1.3"/>
    </reaction>
</comment>
<evidence type="ECO:0000256" key="4">
    <source>
        <dbReference type="ARBA" id="ARBA00049194"/>
    </source>
</evidence>
<dbReference type="PROSITE" id="PS00070">
    <property type="entry name" value="ALDEHYDE_DEHYDR_CYS"/>
    <property type="match status" value="1"/>
</dbReference>
<dbReference type="InterPro" id="IPR029510">
    <property type="entry name" value="Ald_DH_CS_GLU"/>
</dbReference>
<proteinExistence type="inferred from homology"/>
<dbReference type="PANTHER" id="PTHR42804:SF1">
    <property type="entry name" value="ALDEHYDE DEHYDROGENASE-RELATED"/>
    <property type="match status" value="1"/>
</dbReference>
<dbReference type="Gene3D" id="3.40.309.10">
    <property type="entry name" value="Aldehyde Dehydrogenase, Chain A, domain 2"/>
    <property type="match status" value="1"/>
</dbReference>
<name>A0A1Y5TG40_9RHOB</name>
<dbReference type="InterPro" id="IPR016163">
    <property type="entry name" value="Ald_DH_C"/>
</dbReference>
<protein>
    <recommendedName>
        <fullName evidence="3">aldehyde dehydrogenase (NAD(+))</fullName>
        <ecNumber evidence="3">1.2.1.3</ecNumber>
    </recommendedName>
</protein>
<evidence type="ECO:0000256" key="3">
    <source>
        <dbReference type="ARBA" id="ARBA00024226"/>
    </source>
</evidence>
<dbReference type="InterPro" id="IPR015590">
    <property type="entry name" value="Aldehyde_DH_dom"/>
</dbReference>
<evidence type="ECO:0000256" key="1">
    <source>
        <dbReference type="ARBA" id="ARBA00009986"/>
    </source>
</evidence>
<feature type="domain" description="Aldehyde dehydrogenase" evidence="7">
    <location>
        <begin position="26"/>
        <end position="478"/>
    </location>
</feature>
<evidence type="ECO:0000256" key="6">
    <source>
        <dbReference type="RuleBase" id="RU003345"/>
    </source>
</evidence>
<dbReference type="RefSeq" id="WP_176244159.1">
    <property type="nucleotide sequence ID" value="NZ_FWFQ01000027.1"/>
</dbReference>
<organism evidence="8 9">
    <name type="scientific">Pseudoruegeria aquimaris</name>
    <dbReference type="NCBI Taxonomy" id="393663"/>
    <lineage>
        <taxon>Bacteria</taxon>
        <taxon>Pseudomonadati</taxon>
        <taxon>Pseudomonadota</taxon>
        <taxon>Alphaproteobacteria</taxon>
        <taxon>Rhodobacterales</taxon>
        <taxon>Roseobacteraceae</taxon>
        <taxon>Pseudoruegeria</taxon>
    </lineage>
</organism>
<comment type="similarity">
    <text evidence="1 6">Belongs to the aldehyde dehydrogenase family.</text>
</comment>
<dbReference type="InterPro" id="IPR016161">
    <property type="entry name" value="Ald_DH/histidinol_DH"/>
</dbReference>
<evidence type="ECO:0000259" key="7">
    <source>
        <dbReference type="Pfam" id="PF00171"/>
    </source>
</evidence>
<evidence type="ECO:0000313" key="8">
    <source>
        <dbReference type="EMBL" id="SLN59617.1"/>
    </source>
</evidence>